<organism evidence="7 8">
    <name type="scientific">Cardamine amara subsp. amara</name>
    <dbReference type="NCBI Taxonomy" id="228776"/>
    <lineage>
        <taxon>Eukaryota</taxon>
        <taxon>Viridiplantae</taxon>
        <taxon>Streptophyta</taxon>
        <taxon>Embryophyta</taxon>
        <taxon>Tracheophyta</taxon>
        <taxon>Spermatophyta</taxon>
        <taxon>Magnoliopsida</taxon>
        <taxon>eudicotyledons</taxon>
        <taxon>Gunneridae</taxon>
        <taxon>Pentapetalae</taxon>
        <taxon>rosids</taxon>
        <taxon>malvids</taxon>
        <taxon>Brassicales</taxon>
        <taxon>Brassicaceae</taxon>
        <taxon>Cardamineae</taxon>
        <taxon>Cardamine</taxon>
    </lineage>
</organism>
<keyword evidence="2 4" id="KW-0863">Zinc-finger</keyword>
<dbReference type="PROSITE" id="PS51999">
    <property type="entry name" value="ZF_GRF"/>
    <property type="match status" value="1"/>
</dbReference>
<dbReference type="GO" id="GO:0008270">
    <property type="term" value="F:zinc ion binding"/>
    <property type="evidence" value="ECO:0007669"/>
    <property type="project" value="UniProtKB-KW"/>
</dbReference>
<keyword evidence="5" id="KW-0175">Coiled coil</keyword>
<protein>
    <recommendedName>
        <fullName evidence="6">GRF-type domain-containing protein</fullName>
    </recommendedName>
</protein>
<dbReference type="AlphaFoldDB" id="A0ABD0ZEF0"/>
<keyword evidence="3" id="KW-0862">Zinc</keyword>
<dbReference type="PANTHER" id="PTHR33248">
    <property type="entry name" value="ZINC ION-BINDING PROTEIN"/>
    <property type="match status" value="1"/>
</dbReference>
<keyword evidence="8" id="KW-1185">Reference proteome</keyword>
<keyword evidence="1" id="KW-0479">Metal-binding</keyword>
<evidence type="ECO:0000256" key="5">
    <source>
        <dbReference type="SAM" id="Coils"/>
    </source>
</evidence>
<sequence length="161" mass="18623">MITGSSASSHYSQHRQFTGVPTKCWCGRKITTYCSQTDENPFRRFYRCEIAIQVPGNDEHLFKWIDEALLDETRMVDAKLMKLVDEVKVLRNEMLSSFELQKKRVLDMEEEMKEKIKEEMMMANATIEEMGRVMARKSMERAGITLLVVGVVGWVCGKLMS</sequence>
<evidence type="ECO:0000256" key="1">
    <source>
        <dbReference type="ARBA" id="ARBA00022723"/>
    </source>
</evidence>
<comment type="caution">
    <text evidence="7">The sequence shown here is derived from an EMBL/GenBank/DDBJ whole genome shotgun (WGS) entry which is preliminary data.</text>
</comment>
<feature type="domain" description="GRF-type" evidence="6">
    <location>
        <begin position="24"/>
        <end position="68"/>
    </location>
</feature>
<name>A0ABD0ZEF0_CARAN</name>
<gene>
    <name evidence="7" type="ORF">V5N11_018508</name>
</gene>
<evidence type="ECO:0000313" key="8">
    <source>
        <dbReference type="Proteomes" id="UP001558713"/>
    </source>
</evidence>
<evidence type="ECO:0000256" key="4">
    <source>
        <dbReference type="PROSITE-ProRule" id="PRU01343"/>
    </source>
</evidence>
<dbReference type="Proteomes" id="UP001558713">
    <property type="component" value="Unassembled WGS sequence"/>
</dbReference>
<evidence type="ECO:0000256" key="3">
    <source>
        <dbReference type="ARBA" id="ARBA00022833"/>
    </source>
</evidence>
<evidence type="ECO:0000313" key="7">
    <source>
        <dbReference type="EMBL" id="KAL1193053.1"/>
    </source>
</evidence>
<proteinExistence type="predicted"/>
<evidence type="ECO:0000256" key="2">
    <source>
        <dbReference type="ARBA" id="ARBA00022771"/>
    </source>
</evidence>
<dbReference type="InterPro" id="IPR010666">
    <property type="entry name" value="Znf_GRF"/>
</dbReference>
<dbReference type="EMBL" id="JBANAX010000798">
    <property type="protein sequence ID" value="KAL1193053.1"/>
    <property type="molecule type" value="Genomic_DNA"/>
</dbReference>
<feature type="coiled-coil region" evidence="5">
    <location>
        <begin position="98"/>
        <end position="126"/>
    </location>
</feature>
<evidence type="ECO:0000259" key="6">
    <source>
        <dbReference type="PROSITE" id="PS51999"/>
    </source>
</evidence>
<reference evidence="7 8" key="1">
    <citation type="submission" date="2024-04" db="EMBL/GenBank/DDBJ databases">
        <title>Genome assembly C_amara_ONT_v2.</title>
        <authorList>
            <person name="Yant L."/>
            <person name="Moore C."/>
            <person name="Slenker M."/>
        </authorList>
    </citation>
    <scope>NUCLEOTIDE SEQUENCE [LARGE SCALE GENOMIC DNA]</scope>
    <source>
        <tissue evidence="7">Leaf</tissue>
    </source>
</reference>
<accession>A0ABD0ZEF0</accession>